<protein>
    <submittedName>
        <fullName evidence="2">Uncharacterized protein</fullName>
    </submittedName>
</protein>
<keyword evidence="1" id="KW-1133">Transmembrane helix</keyword>
<reference evidence="2" key="1">
    <citation type="submission" date="2019-02" db="EMBL/GenBank/DDBJ databases">
        <authorList>
            <person name="Li S.-H."/>
        </authorList>
    </citation>
    <scope>NUCLEOTIDE SEQUENCE</scope>
    <source>
        <strain evidence="2">IMCC14734</strain>
    </source>
</reference>
<feature type="transmembrane region" description="Helical" evidence="1">
    <location>
        <begin position="20"/>
        <end position="41"/>
    </location>
</feature>
<evidence type="ECO:0000313" key="2">
    <source>
        <dbReference type="EMBL" id="MCX2979462.1"/>
    </source>
</evidence>
<sequence>MVIPSSSTSSSEAALWRRFVSLSLATLVGLAAVSYGFVLLMDPYDSLPFSLPIDRVQVADQQRLFYPALARRDNFDSAVIGNSNIRLLRPDLLNDATGGRWVNLAINAASSWEQEQVFNLFLSHHPQPQHILIGMDYLWCYQRYADRKFVGATREQDFPAWLFDEVAANNLPPLNLGSIEHSWLLLLHIAGIKTAEFGSNGYTVFTDPDEEYDVTEARREIYGSGKPKPIVPVTPPIALTKEQRSALNIPALERLQRMLEKLPDSTSTTLMFVPYHSYYQARPGSRQAALWNECKARVSAIATHRGNTRVLDYMLQTDITAKDSNYWDYKHYRVSVGNIISREIGSAINAKPPTGNYKVLVTAKHQHP</sequence>
<comment type="caution">
    <text evidence="2">The sequence shown here is derived from an EMBL/GenBank/DDBJ whole genome shotgun (WGS) entry which is preliminary data.</text>
</comment>
<dbReference type="EMBL" id="SHNN01000001">
    <property type="protein sequence ID" value="MCX2979462.1"/>
    <property type="molecule type" value="Genomic_DNA"/>
</dbReference>
<evidence type="ECO:0000256" key="1">
    <source>
        <dbReference type="SAM" id="Phobius"/>
    </source>
</evidence>
<keyword evidence="1" id="KW-0812">Transmembrane</keyword>
<evidence type="ECO:0000313" key="3">
    <source>
        <dbReference type="Proteomes" id="UP001143362"/>
    </source>
</evidence>
<organism evidence="2 3">
    <name type="scientific">Candidatus Litorirhabdus singularis</name>
    <dbReference type="NCBI Taxonomy" id="2518993"/>
    <lineage>
        <taxon>Bacteria</taxon>
        <taxon>Pseudomonadati</taxon>
        <taxon>Pseudomonadota</taxon>
        <taxon>Gammaproteobacteria</taxon>
        <taxon>Cellvibrionales</taxon>
        <taxon>Halieaceae</taxon>
        <taxon>Candidatus Litorirhabdus</taxon>
    </lineage>
</organism>
<proteinExistence type="predicted"/>
<dbReference type="RefSeq" id="WP_279243463.1">
    <property type="nucleotide sequence ID" value="NZ_SHNN01000001.1"/>
</dbReference>
<keyword evidence="3" id="KW-1185">Reference proteome</keyword>
<dbReference type="Proteomes" id="UP001143362">
    <property type="component" value="Unassembled WGS sequence"/>
</dbReference>
<name>A0ABT3TB13_9GAMM</name>
<keyword evidence="1" id="KW-0472">Membrane</keyword>
<gene>
    <name evidence="2" type="ORF">EYC98_01150</name>
</gene>
<accession>A0ABT3TB13</accession>